<dbReference type="Pfam" id="PF07700">
    <property type="entry name" value="HNOB"/>
    <property type="match status" value="1"/>
</dbReference>
<dbReference type="PANTHER" id="PTHR45655">
    <property type="entry name" value="GUANYLATE CYCLASE SOLUBLE SUBUNIT BETA-2"/>
    <property type="match status" value="1"/>
</dbReference>
<evidence type="ECO:0000259" key="1">
    <source>
        <dbReference type="Pfam" id="PF07700"/>
    </source>
</evidence>
<dbReference type="EMBL" id="WJPO01000047">
    <property type="protein sequence ID" value="MRH22858.1"/>
    <property type="molecule type" value="Genomic_DNA"/>
</dbReference>
<protein>
    <submittedName>
        <fullName evidence="2">Heme NO-binding protein</fullName>
    </submittedName>
</protein>
<accession>A0A844BK56</accession>
<dbReference type="OrthoDB" id="981203at2"/>
<dbReference type="Proteomes" id="UP000466730">
    <property type="component" value="Unassembled WGS sequence"/>
</dbReference>
<dbReference type="InterPro" id="IPR024096">
    <property type="entry name" value="NO_sig/Golgi_transp_ligand-bd"/>
</dbReference>
<dbReference type="RefSeq" id="WP_153750112.1">
    <property type="nucleotide sequence ID" value="NZ_BAAADI010000050.1"/>
</dbReference>
<feature type="domain" description="Heme NO-binding" evidence="1">
    <location>
        <begin position="2"/>
        <end position="155"/>
    </location>
</feature>
<dbReference type="InterPro" id="IPR038158">
    <property type="entry name" value="H-NOX_domain_sf"/>
</dbReference>
<keyword evidence="3" id="KW-1185">Reference proteome</keyword>
<organism evidence="2 3">
    <name type="scientific">Rhodovulum strictum</name>
    <dbReference type="NCBI Taxonomy" id="58314"/>
    <lineage>
        <taxon>Bacteria</taxon>
        <taxon>Pseudomonadati</taxon>
        <taxon>Pseudomonadota</taxon>
        <taxon>Alphaproteobacteria</taxon>
        <taxon>Rhodobacterales</taxon>
        <taxon>Paracoccaceae</taxon>
        <taxon>Rhodovulum</taxon>
    </lineage>
</organism>
<dbReference type="AlphaFoldDB" id="A0A844BK56"/>
<dbReference type="GO" id="GO:0020037">
    <property type="term" value="F:heme binding"/>
    <property type="evidence" value="ECO:0007669"/>
    <property type="project" value="InterPro"/>
</dbReference>
<evidence type="ECO:0000313" key="3">
    <source>
        <dbReference type="Proteomes" id="UP000466730"/>
    </source>
</evidence>
<name>A0A844BK56_9RHOB</name>
<proteinExistence type="predicted"/>
<evidence type="ECO:0000313" key="2">
    <source>
        <dbReference type="EMBL" id="MRH22858.1"/>
    </source>
</evidence>
<comment type="caution">
    <text evidence="2">The sequence shown here is derived from an EMBL/GenBank/DDBJ whole genome shotgun (WGS) entry which is preliminary data.</text>
</comment>
<gene>
    <name evidence="2" type="ORF">GH815_17955</name>
</gene>
<reference evidence="2 3" key="1">
    <citation type="submission" date="2019-11" db="EMBL/GenBank/DDBJ databases">
        <title>Draft Whole-Genome sequence of the marine photosynthetic bacterium Rhodovulum strictum DSM 11289.</title>
        <authorList>
            <person name="Kyndt J.A."/>
            <person name="Meyer T.E."/>
        </authorList>
    </citation>
    <scope>NUCLEOTIDE SEQUENCE [LARGE SCALE GENOMIC DNA]</scope>
    <source>
        <strain evidence="2 3">DSM 11289</strain>
    </source>
</reference>
<dbReference type="Gene3D" id="3.90.1520.10">
    <property type="entry name" value="H-NOX domain"/>
    <property type="match status" value="1"/>
</dbReference>
<dbReference type="PANTHER" id="PTHR45655:SF13">
    <property type="entry name" value="SOLUBLE GUANYLATE CYCLASE GCY-32-RELATED"/>
    <property type="match status" value="1"/>
</dbReference>
<dbReference type="InterPro" id="IPR011644">
    <property type="entry name" value="Heme_NO-bd"/>
</dbReference>
<sequence>MHGLVNRALQSFLSDTYGGECWAHVARAAGVDPGGFEAMLTYDDALTEAVLDAAIARLALPREMMLEDLGTYLVSHPDLEPLRRLLRFGGETFLDFLFSLDDLPERARLAVPDLELPELEVVEDAEGSIAIRCRGGWPGTAFILQGLVRAMADDYGALALLDVGEWAPDQATVCISLLDTAFHEGRSFSLAVDR</sequence>
<dbReference type="SUPFAM" id="SSF111126">
    <property type="entry name" value="Ligand-binding domain in the NO signalling and Golgi transport"/>
    <property type="match status" value="1"/>
</dbReference>